<keyword evidence="5" id="KW-1185">Reference proteome</keyword>
<dbReference type="OrthoDB" id="9785345at2"/>
<evidence type="ECO:0000259" key="3">
    <source>
        <dbReference type="Pfam" id="PF07486"/>
    </source>
</evidence>
<sequence>MKKAFRVFFLGAATVCLSFSMLLPANLYSAKADSPQTEATLKISEEKSEEVPSQELQSEEENNKAEEAKKAEEEARKIAEEEAKREEAKKEAAKRAEEEKKAEEAKKKAEEAKKKAEEAKKKAEEAKKKTEADKNAYNIKMTDKDKENLYRLVQSEVGYMDEKSKLFVASVVLNRVKNKSFPNTVTGVVMAHNPRTGVYQFSPVKPGGRFWKCQATKETKKAVDKVLKNGDYSKGAIAFVAKRYTTARASSWFDNTLHHLFHHNGQDYYKYR</sequence>
<dbReference type="eggNOG" id="COG3773">
    <property type="taxonomic scope" value="Bacteria"/>
</dbReference>
<organism evidence="4 5">
    <name type="scientific">Catonella morbi ATCC 51271</name>
    <dbReference type="NCBI Taxonomy" id="592026"/>
    <lineage>
        <taxon>Bacteria</taxon>
        <taxon>Bacillati</taxon>
        <taxon>Bacillota</taxon>
        <taxon>Clostridia</taxon>
        <taxon>Lachnospirales</taxon>
        <taxon>Lachnospiraceae</taxon>
        <taxon>Catonella</taxon>
    </lineage>
</organism>
<accession>V2Y115</accession>
<dbReference type="AlphaFoldDB" id="V2Y115"/>
<name>V2Y115_9FIRM</name>
<dbReference type="RefSeq" id="WP_023354395.1">
    <property type="nucleotide sequence ID" value="NZ_KI535368.1"/>
</dbReference>
<dbReference type="STRING" id="592026.GCWU0000282_001523"/>
<gene>
    <name evidence="4" type="ORF">GCWU0000282_001523</name>
</gene>
<dbReference type="Pfam" id="PF07486">
    <property type="entry name" value="Hydrolase_2"/>
    <property type="match status" value="1"/>
</dbReference>
<evidence type="ECO:0000313" key="5">
    <source>
        <dbReference type="Proteomes" id="UP000018227"/>
    </source>
</evidence>
<dbReference type="GO" id="GO:0016787">
    <property type="term" value="F:hydrolase activity"/>
    <property type="evidence" value="ECO:0007669"/>
    <property type="project" value="InterPro"/>
</dbReference>
<evidence type="ECO:0000313" key="4">
    <source>
        <dbReference type="EMBL" id="ESL02653.1"/>
    </source>
</evidence>
<proteinExistence type="predicted"/>
<feature type="chain" id="PRO_5038519660" description="Cell wall hydrolase SleB domain-containing protein" evidence="2">
    <location>
        <begin position="26"/>
        <end position="272"/>
    </location>
</feature>
<dbReference type="Proteomes" id="UP000018227">
    <property type="component" value="Unassembled WGS sequence"/>
</dbReference>
<evidence type="ECO:0000256" key="1">
    <source>
        <dbReference type="SAM" id="MobiDB-lite"/>
    </source>
</evidence>
<feature type="signal peptide" evidence="2">
    <location>
        <begin position="1"/>
        <end position="25"/>
    </location>
</feature>
<feature type="domain" description="Cell wall hydrolase SleB" evidence="3">
    <location>
        <begin position="162"/>
        <end position="256"/>
    </location>
</feature>
<dbReference type="InterPro" id="IPR042047">
    <property type="entry name" value="SleB_dom1"/>
</dbReference>
<reference evidence="4 5" key="1">
    <citation type="submission" date="2013-06" db="EMBL/GenBank/DDBJ databases">
        <authorList>
            <person name="Weinstock G."/>
            <person name="Sodergren E."/>
            <person name="Clifton S."/>
            <person name="Fulton L."/>
            <person name="Fulton B."/>
            <person name="Courtney L."/>
            <person name="Fronick C."/>
            <person name="Harrison M."/>
            <person name="Strong C."/>
            <person name="Farmer C."/>
            <person name="Delahaunty K."/>
            <person name="Markovic C."/>
            <person name="Hall O."/>
            <person name="Minx P."/>
            <person name="Tomlinson C."/>
            <person name="Mitreva M."/>
            <person name="Nelson J."/>
            <person name="Hou S."/>
            <person name="Wollam A."/>
            <person name="Pepin K.H."/>
            <person name="Johnson M."/>
            <person name="Bhonagiri V."/>
            <person name="Nash W.E."/>
            <person name="Warren W."/>
            <person name="Chinwalla A."/>
            <person name="Mardis E.R."/>
            <person name="Wilson R.K."/>
        </authorList>
    </citation>
    <scope>NUCLEOTIDE SEQUENCE [LARGE SCALE GENOMIC DNA]</scope>
    <source>
        <strain evidence="4 5">ATCC 51271</strain>
    </source>
</reference>
<dbReference type="Gene3D" id="1.10.10.2520">
    <property type="entry name" value="Cell wall hydrolase SleB, domain 1"/>
    <property type="match status" value="1"/>
</dbReference>
<dbReference type="HOGENOM" id="CLU_063010_1_0_9"/>
<protein>
    <recommendedName>
        <fullName evidence="3">Cell wall hydrolase SleB domain-containing protein</fullName>
    </recommendedName>
</protein>
<dbReference type="InterPro" id="IPR011105">
    <property type="entry name" value="Cell_wall_hydrolase_SleB"/>
</dbReference>
<feature type="compositionally biased region" description="Basic and acidic residues" evidence="1">
    <location>
        <begin position="61"/>
        <end position="106"/>
    </location>
</feature>
<comment type="caution">
    <text evidence="4">The sequence shown here is derived from an EMBL/GenBank/DDBJ whole genome shotgun (WGS) entry which is preliminary data.</text>
</comment>
<evidence type="ECO:0000256" key="2">
    <source>
        <dbReference type="SAM" id="SignalP"/>
    </source>
</evidence>
<keyword evidence="2" id="KW-0732">Signal</keyword>
<feature type="region of interest" description="Disordered" evidence="1">
    <location>
        <begin position="32"/>
        <end position="106"/>
    </location>
</feature>
<dbReference type="EMBL" id="ACIL03000013">
    <property type="protein sequence ID" value="ESL02653.1"/>
    <property type="molecule type" value="Genomic_DNA"/>
</dbReference>